<dbReference type="Pfam" id="PF02931">
    <property type="entry name" value="Neur_chan_LBD"/>
    <property type="match status" value="1"/>
</dbReference>
<dbReference type="InterPro" id="IPR036734">
    <property type="entry name" value="Neur_chan_lig-bd_sf"/>
</dbReference>
<sequence length="173" mass="19805">MEGNFSSRKIPDTNLAFCVCVWIKFLLLLCTQDLVVSLQGQYCDGLIPDDYKKYDAPSKKGETVPVYIKLVIVDIDEISEGNMDFRLHMYLVSSWNDTRLNSSAFSTYNDQCSNHFWVPDIIFERAKPSPSFSTFNINFKINEDGSFTRAERLSDSSCIDYKSVLTKFLETEG</sequence>
<dbReference type="GO" id="GO:0016020">
    <property type="term" value="C:membrane"/>
    <property type="evidence" value="ECO:0007669"/>
    <property type="project" value="InterPro"/>
</dbReference>
<keyword evidence="3" id="KW-1185">Reference proteome</keyword>
<dbReference type="SUPFAM" id="SSF63712">
    <property type="entry name" value="Nicotinic receptor ligand binding domain-like"/>
    <property type="match status" value="1"/>
</dbReference>
<reference evidence="2" key="1">
    <citation type="submission" date="2020-07" db="EMBL/GenBank/DDBJ databases">
        <title>Multicomponent nature underlies the extraordinary mechanical properties of spider dragline silk.</title>
        <authorList>
            <person name="Kono N."/>
            <person name="Nakamura H."/>
            <person name="Mori M."/>
            <person name="Yoshida Y."/>
            <person name="Ohtoshi R."/>
            <person name="Malay A.D."/>
            <person name="Moran D.A.P."/>
            <person name="Tomita M."/>
            <person name="Numata K."/>
            <person name="Arakawa K."/>
        </authorList>
    </citation>
    <scope>NUCLEOTIDE SEQUENCE</scope>
</reference>
<accession>A0A8X6IWX1</accession>
<evidence type="ECO:0000313" key="3">
    <source>
        <dbReference type="Proteomes" id="UP000887116"/>
    </source>
</evidence>
<dbReference type="OrthoDB" id="6430903at2759"/>
<evidence type="ECO:0000313" key="2">
    <source>
        <dbReference type="EMBL" id="GFR12690.1"/>
    </source>
</evidence>
<gene>
    <name evidence="2" type="ORF">TNCT_246351</name>
</gene>
<evidence type="ECO:0000259" key="1">
    <source>
        <dbReference type="Pfam" id="PF02931"/>
    </source>
</evidence>
<organism evidence="2 3">
    <name type="scientific">Trichonephila clavata</name>
    <name type="common">Joro spider</name>
    <name type="synonym">Nephila clavata</name>
    <dbReference type="NCBI Taxonomy" id="2740835"/>
    <lineage>
        <taxon>Eukaryota</taxon>
        <taxon>Metazoa</taxon>
        <taxon>Ecdysozoa</taxon>
        <taxon>Arthropoda</taxon>
        <taxon>Chelicerata</taxon>
        <taxon>Arachnida</taxon>
        <taxon>Araneae</taxon>
        <taxon>Araneomorphae</taxon>
        <taxon>Entelegynae</taxon>
        <taxon>Araneoidea</taxon>
        <taxon>Nephilidae</taxon>
        <taxon>Trichonephila</taxon>
    </lineage>
</organism>
<dbReference type="Proteomes" id="UP000887116">
    <property type="component" value="Unassembled WGS sequence"/>
</dbReference>
<proteinExistence type="predicted"/>
<comment type="caution">
    <text evidence="2">The sequence shown here is derived from an EMBL/GenBank/DDBJ whole genome shotgun (WGS) entry which is preliminary data.</text>
</comment>
<dbReference type="InterPro" id="IPR006202">
    <property type="entry name" value="Neur_chan_lig-bd"/>
</dbReference>
<name>A0A8X6IWX1_TRICU</name>
<dbReference type="GO" id="GO:0005230">
    <property type="term" value="F:extracellular ligand-gated monoatomic ion channel activity"/>
    <property type="evidence" value="ECO:0007669"/>
    <property type="project" value="InterPro"/>
</dbReference>
<dbReference type="AlphaFoldDB" id="A0A8X6IWX1"/>
<protein>
    <recommendedName>
        <fullName evidence="1">Neurotransmitter-gated ion-channel ligand-binding domain-containing protein</fullName>
    </recommendedName>
</protein>
<dbReference type="Gene3D" id="2.70.170.10">
    <property type="entry name" value="Neurotransmitter-gated ion-channel ligand-binding domain"/>
    <property type="match status" value="1"/>
</dbReference>
<dbReference type="EMBL" id="BMAO01006947">
    <property type="protein sequence ID" value="GFR12690.1"/>
    <property type="molecule type" value="Genomic_DNA"/>
</dbReference>
<feature type="domain" description="Neurotransmitter-gated ion-channel ligand-binding" evidence="1">
    <location>
        <begin position="49"/>
        <end position="153"/>
    </location>
</feature>